<accession>A0A9X2RFN0</accession>
<evidence type="ECO:0000256" key="1">
    <source>
        <dbReference type="SAM" id="SignalP"/>
    </source>
</evidence>
<protein>
    <submittedName>
        <fullName evidence="2">Uncharacterized protein</fullName>
    </submittedName>
</protein>
<organism evidence="2 3">
    <name type="scientific">Gracilimonas sediminicola</name>
    <dbReference type="NCBI Taxonomy" id="2952158"/>
    <lineage>
        <taxon>Bacteria</taxon>
        <taxon>Pseudomonadati</taxon>
        <taxon>Balneolota</taxon>
        <taxon>Balneolia</taxon>
        <taxon>Balneolales</taxon>
        <taxon>Balneolaceae</taxon>
        <taxon>Gracilimonas</taxon>
    </lineage>
</organism>
<keyword evidence="3" id="KW-1185">Reference proteome</keyword>
<reference evidence="2" key="1">
    <citation type="submission" date="2022-06" db="EMBL/GenBank/DDBJ databases">
        <title>Gracilimonas sp. CAU 1638 isolated from sea sediment.</title>
        <authorList>
            <person name="Kim W."/>
        </authorList>
    </citation>
    <scope>NUCLEOTIDE SEQUENCE</scope>
    <source>
        <strain evidence="2">CAU 1638</strain>
    </source>
</reference>
<sequence>MKANLKKLAIIAGCIIFLHSISGNVIAQALVLHDVNGYQFTCNGVTYVTFDTHITIASNGGGVVAVKFTGVDTSCLGGNNKKATAVRTYVVPVLIEGVIYFSKPGTLVTTPNGKAIFRSQIAPGTVPMS</sequence>
<dbReference type="EMBL" id="JANDBC010000003">
    <property type="protein sequence ID" value="MCP9292735.1"/>
    <property type="molecule type" value="Genomic_DNA"/>
</dbReference>
<dbReference type="Proteomes" id="UP001139125">
    <property type="component" value="Unassembled WGS sequence"/>
</dbReference>
<proteinExistence type="predicted"/>
<keyword evidence="1" id="KW-0732">Signal</keyword>
<evidence type="ECO:0000313" key="3">
    <source>
        <dbReference type="Proteomes" id="UP001139125"/>
    </source>
</evidence>
<evidence type="ECO:0000313" key="2">
    <source>
        <dbReference type="EMBL" id="MCP9292735.1"/>
    </source>
</evidence>
<dbReference type="RefSeq" id="WP_255135633.1">
    <property type="nucleotide sequence ID" value="NZ_JANDBC010000003.1"/>
</dbReference>
<feature type="chain" id="PRO_5040846515" evidence="1">
    <location>
        <begin position="28"/>
        <end position="129"/>
    </location>
</feature>
<comment type="caution">
    <text evidence="2">The sequence shown here is derived from an EMBL/GenBank/DDBJ whole genome shotgun (WGS) entry which is preliminary data.</text>
</comment>
<gene>
    <name evidence="2" type="ORF">NM125_14190</name>
</gene>
<feature type="signal peptide" evidence="1">
    <location>
        <begin position="1"/>
        <end position="27"/>
    </location>
</feature>
<name>A0A9X2RFN0_9BACT</name>
<dbReference type="AlphaFoldDB" id="A0A9X2RFN0"/>